<dbReference type="RefSeq" id="WP_095069857.1">
    <property type="nucleotide sequence ID" value="NZ_LT899436.1"/>
</dbReference>
<dbReference type="AlphaFoldDB" id="A0A238U6K7"/>
<reference evidence="1 2" key="1">
    <citation type="submission" date="2017-07" db="EMBL/GenBank/DDBJ databases">
        <authorList>
            <person name="Sun Z.S."/>
            <person name="Albrecht U."/>
            <person name="Echele G."/>
            <person name="Lee C.C."/>
        </authorList>
    </citation>
    <scope>NUCLEOTIDE SEQUENCE [LARGE SCALE GENOMIC DNA]</scope>
    <source>
        <strain evidence="2">type strain: KCTC 22618</strain>
    </source>
</reference>
<keyword evidence="2" id="KW-1185">Reference proteome</keyword>
<evidence type="ECO:0008006" key="3">
    <source>
        <dbReference type="Google" id="ProtNLM"/>
    </source>
</evidence>
<dbReference type="SUPFAM" id="SSF54593">
    <property type="entry name" value="Glyoxalase/Bleomycin resistance protein/Dihydroxybiphenyl dioxygenase"/>
    <property type="match status" value="1"/>
</dbReference>
<sequence>MKFLQLKLYTNKLESELLFYSETLGFEIVHQSKNSFSVKVGWSELIFEKSEQKHQYHYCFLIPSNHLYQALEWMEKRTEIITIEENKKTQNFKSWNADSFYFLDASENVVEFIVRHNLKNEETSAFNLSKVIGVNEMGMPTKYVSKINDQLEKELNTKFWKGDIERFGTNGDEDGILLLPNYEIKKHWFPTNSPIKAQPFETIVEHKETIYKLVYQNEVLHTKKLTAE</sequence>
<dbReference type="OrthoDB" id="2703022at2"/>
<name>A0A238U6K7_9FLAO</name>
<dbReference type="Gene3D" id="3.10.180.10">
    <property type="entry name" value="2,3-Dihydroxybiphenyl 1,2-Dioxygenase, domain 1"/>
    <property type="match status" value="1"/>
</dbReference>
<gene>
    <name evidence="1" type="ORF">TJEJU_0932</name>
</gene>
<dbReference type="EMBL" id="LT899436">
    <property type="protein sequence ID" value="SNR14695.1"/>
    <property type="molecule type" value="Genomic_DNA"/>
</dbReference>
<dbReference type="KEGG" id="tje:TJEJU_0932"/>
<organism evidence="1 2">
    <name type="scientific">Tenacibaculum jejuense</name>
    <dbReference type="NCBI Taxonomy" id="584609"/>
    <lineage>
        <taxon>Bacteria</taxon>
        <taxon>Pseudomonadati</taxon>
        <taxon>Bacteroidota</taxon>
        <taxon>Flavobacteriia</taxon>
        <taxon>Flavobacteriales</taxon>
        <taxon>Flavobacteriaceae</taxon>
        <taxon>Tenacibaculum</taxon>
    </lineage>
</organism>
<accession>A0A238U6K7</accession>
<evidence type="ECO:0000313" key="2">
    <source>
        <dbReference type="Proteomes" id="UP000215214"/>
    </source>
</evidence>
<proteinExistence type="predicted"/>
<protein>
    <recommendedName>
        <fullName evidence="3">VOC domain-containing protein</fullName>
    </recommendedName>
</protein>
<dbReference type="InterPro" id="IPR029068">
    <property type="entry name" value="Glyas_Bleomycin-R_OHBP_Dase"/>
</dbReference>
<dbReference type="Proteomes" id="UP000215214">
    <property type="component" value="Chromosome TJEJU"/>
</dbReference>
<evidence type="ECO:0000313" key="1">
    <source>
        <dbReference type="EMBL" id="SNR14695.1"/>
    </source>
</evidence>